<feature type="domain" description="CAAX prenyl protease 2/Lysostaphin resistance protein A-like" evidence="2">
    <location>
        <begin position="119"/>
        <end position="204"/>
    </location>
</feature>
<keyword evidence="1" id="KW-1133">Transmembrane helix</keyword>
<evidence type="ECO:0000256" key="1">
    <source>
        <dbReference type="SAM" id="Phobius"/>
    </source>
</evidence>
<comment type="caution">
    <text evidence="3">The sequence shown here is derived from an EMBL/GenBank/DDBJ whole genome shotgun (WGS) entry which is preliminary data.</text>
</comment>
<evidence type="ECO:0000313" key="4">
    <source>
        <dbReference type="Proteomes" id="UP000628775"/>
    </source>
</evidence>
<dbReference type="PANTHER" id="PTHR36435">
    <property type="entry name" value="SLR1288 PROTEIN"/>
    <property type="match status" value="1"/>
</dbReference>
<dbReference type="AlphaFoldDB" id="A0A8J3E0X9"/>
<feature type="transmembrane region" description="Helical" evidence="1">
    <location>
        <begin position="171"/>
        <end position="186"/>
    </location>
</feature>
<keyword evidence="1" id="KW-0472">Membrane</keyword>
<feature type="transmembrane region" description="Helical" evidence="1">
    <location>
        <begin position="149"/>
        <end position="165"/>
    </location>
</feature>
<dbReference type="GO" id="GO:0080120">
    <property type="term" value="P:CAAX-box protein maturation"/>
    <property type="evidence" value="ECO:0007669"/>
    <property type="project" value="UniProtKB-ARBA"/>
</dbReference>
<dbReference type="Proteomes" id="UP000628775">
    <property type="component" value="Unassembled WGS sequence"/>
</dbReference>
<dbReference type="InterPro" id="IPR052710">
    <property type="entry name" value="CAAX_protease"/>
</dbReference>
<proteinExistence type="predicted"/>
<dbReference type="RefSeq" id="WP_188698843.1">
    <property type="nucleotide sequence ID" value="NZ_BMIR01000032.1"/>
</dbReference>
<sequence>MAIRYWSIIITYVICQLSGIIVYTPALNFIPKEQRSATWIVFSFLITLVISLFLLLPERHMHRDIERASIKDTVKWAIYGIFLVYLTQFVASMIDVGLLGEPPKSENTENVMNLVRSAPYAVLVVAIVGPILEEIIFRKIIFGYFYRKTNFWIAAIISALLFSLLHMDKHIIIYAGIGITLAFLYVKTRRIIVPIIGHCSMNTIAIVLTFTPSLQRLQDQQHDAFIHWLLVWH</sequence>
<dbReference type="GO" id="GO:0004175">
    <property type="term" value="F:endopeptidase activity"/>
    <property type="evidence" value="ECO:0007669"/>
    <property type="project" value="UniProtKB-ARBA"/>
</dbReference>
<evidence type="ECO:0000259" key="2">
    <source>
        <dbReference type="Pfam" id="PF02517"/>
    </source>
</evidence>
<reference evidence="3" key="1">
    <citation type="journal article" date="2014" name="Int. J. Syst. Evol. Microbiol.">
        <title>Complete genome sequence of Corynebacterium casei LMG S-19264T (=DSM 44701T), isolated from a smear-ripened cheese.</title>
        <authorList>
            <consortium name="US DOE Joint Genome Institute (JGI-PGF)"/>
            <person name="Walter F."/>
            <person name="Albersmeier A."/>
            <person name="Kalinowski J."/>
            <person name="Ruckert C."/>
        </authorList>
    </citation>
    <scope>NUCLEOTIDE SEQUENCE</scope>
    <source>
        <strain evidence="3">CGMCC 1.15371</strain>
    </source>
</reference>
<dbReference type="Pfam" id="PF02517">
    <property type="entry name" value="Rce1-like"/>
    <property type="match status" value="1"/>
</dbReference>
<accession>A0A8J3E0X9</accession>
<dbReference type="PANTHER" id="PTHR36435:SF6">
    <property type="entry name" value="ABORTIVE INFECTION PROTEIN"/>
    <property type="match status" value="1"/>
</dbReference>
<protein>
    <submittedName>
        <fullName evidence="3">Peptidase</fullName>
    </submittedName>
</protein>
<gene>
    <name evidence="3" type="ORF">GCM10011391_38740</name>
</gene>
<name>A0A8J3E0X9_9BACL</name>
<organism evidence="3 4">
    <name type="scientific">Pullulanibacillus camelliae</name>
    <dbReference type="NCBI Taxonomy" id="1707096"/>
    <lineage>
        <taxon>Bacteria</taxon>
        <taxon>Bacillati</taxon>
        <taxon>Bacillota</taxon>
        <taxon>Bacilli</taxon>
        <taxon>Bacillales</taxon>
        <taxon>Sporolactobacillaceae</taxon>
        <taxon>Pullulanibacillus</taxon>
    </lineage>
</organism>
<dbReference type="EMBL" id="BMIR01000032">
    <property type="protein sequence ID" value="GGE55979.1"/>
    <property type="molecule type" value="Genomic_DNA"/>
</dbReference>
<reference evidence="3" key="2">
    <citation type="submission" date="2020-09" db="EMBL/GenBank/DDBJ databases">
        <authorList>
            <person name="Sun Q."/>
            <person name="Zhou Y."/>
        </authorList>
    </citation>
    <scope>NUCLEOTIDE SEQUENCE</scope>
    <source>
        <strain evidence="3">CGMCC 1.15371</strain>
    </source>
</reference>
<keyword evidence="1" id="KW-0812">Transmembrane</keyword>
<keyword evidence="4" id="KW-1185">Reference proteome</keyword>
<feature type="transmembrane region" description="Helical" evidence="1">
    <location>
        <begin position="5"/>
        <end position="24"/>
    </location>
</feature>
<feature type="transmembrane region" description="Helical" evidence="1">
    <location>
        <begin position="118"/>
        <end position="137"/>
    </location>
</feature>
<evidence type="ECO:0000313" key="3">
    <source>
        <dbReference type="EMBL" id="GGE55979.1"/>
    </source>
</evidence>
<feature type="transmembrane region" description="Helical" evidence="1">
    <location>
        <begin position="36"/>
        <end position="56"/>
    </location>
</feature>
<dbReference type="InterPro" id="IPR003675">
    <property type="entry name" value="Rce1/LyrA-like_dom"/>
</dbReference>
<feature type="transmembrane region" description="Helical" evidence="1">
    <location>
        <begin position="76"/>
        <end position="98"/>
    </location>
</feature>